<organism evidence="2 3">
    <name type="scientific">Aestuariispira insulae</name>
    <dbReference type="NCBI Taxonomy" id="1461337"/>
    <lineage>
        <taxon>Bacteria</taxon>
        <taxon>Pseudomonadati</taxon>
        <taxon>Pseudomonadota</taxon>
        <taxon>Alphaproteobacteria</taxon>
        <taxon>Rhodospirillales</taxon>
        <taxon>Kiloniellaceae</taxon>
        <taxon>Aestuariispira</taxon>
    </lineage>
</organism>
<keyword evidence="2" id="KW-0695">RNA-directed DNA polymerase</keyword>
<dbReference type="EMBL" id="QRDW01000003">
    <property type="protein sequence ID" value="RED51625.1"/>
    <property type="molecule type" value="Genomic_DNA"/>
</dbReference>
<dbReference type="GO" id="GO:0003964">
    <property type="term" value="F:RNA-directed DNA polymerase activity"/>
    <property type="evidence" value="ECO:0007669"/>
    <property type="project" value="UniProtKB-KW"/>
</dbReference>
<accession>A0A3D9HQF3</accession>
<dbReference type="CDD" id="cd01646">
    <property type="entry name" value="RT_Bac_retron_I"/>
    <property type="match status" value="1"/>
</dbReference>
<sequence length="526" mass="60019">MISRFSLINAGLFPETLPPCFVSNDAQRAFRGIVAELDSKEFNQRRTTEFAKYSGTKHDGNRRFFGTPNIVSYFHVSTFIHKNWSKFESRFSESNYSVGVPRILDQDADRAIQVPSLSELSARASKNIGFAPIVLKTDIAQFFPSIYTHSIPWSAHGRDESKADQKPQSKTITFNALDLFVRNCQAGQTRGIAVGPDAFRLIAEFISSGLDKELENRMGEKVVGAVRHVDDYYIGLETEADAQIVLSRLRELLASFELQINDSKTKIYSSLEPVNDLWAQRIRKRFRGDTYFSAVEWELIIDEALETARNVGSDSPVKMLLRGMDEREIYLRSEWDFIEPYLQRIVQRHPHAIDYICLLVVKRYAIDLGIDRIGWARVAEILIIRNLAFNNHHEVVWMFWLLLVCNLSVEHSMVESILKSADPHVKSLILQAFVDGKLTHRPKLGLGGRLATDDPNWLVNLIARSQGYSKAQFSGVLAPEFSHLADKNIKLVDLQSHNEALADQRQQAISRTRYGYDDEVDEEDEY</sequence>
<evidence type="ECO:0000259" key="1">
    <source>
        <dbReference type="Pfam" id="PF00078"/>
    </source>
</evidence>
<dbReference type="Proteomes" id="UP000256845">
    <property type="component" value="Unassembled WGS sequence"/>
</dbReference>
<keyword evidence="3" id="KW-1185">Reference proteome</keyword>
<dbReference type="OrthoDB" id="9780724at2"/>
<gene>
    <name evidence="2" type="ORF">DFP90_103431</name>
</gene>
<keyword evidence="2" id="KW-0548">Nucleotidyltransferase</keyword>
<dbReference type="Pfam" id="PF00078">
    <property type="entry name" value="RVT_1"/>
    <property type="match status" value="1"/>
</dbReference>
<name>A0A3D9HQF3_9PROT</name>
<protein>
    <submittedName>
        <fullName evidence="2">Reverse transcriptase (RNA-dependent DNA polymerase)</fullName>
    </submittedName>
</protein>
<dbReference type="AlphaFoldDB" id="A0A3D9HQF3"/>
<feature type="domain" description="Reverse transcriptase" evidence="1">
    <location>
        <begin position="125"/>
        <end position="269"/>
    </location>
</feature>
<comment type="caution">
    <text evidence="2">The sequence shown here is derived from an EMBL/GenBank/DDBJ whole genome shotgun (WGS) entry which is preliminary data.</text>
</comment>
<evidence type="ECO:0000313" key="3">
    <source>
        <dbReference type="Proteomes" id="UP000256845"/>
    </source>
</evidence>
<evidence type="ECO:0000313" key="2">
    <source>
        <dbReference type="EMBL" id="RED51625.1"/>
    </source>
</evidence>
<proteinExistence type="predicted"/>
<reference evidence="2 3" key="1">
    <citation type="submission" date="2018-07" db="EMBL/GenBank/DDBJ databases">
        <title>Genomic Encyclopedia of Type Strains, Phase III (KMG-III): the genomes of soil and plant-associated and newly described type strains.</title>
        <authorList>
            <person name="Whitman W."/>
        </authorList>
    </citation>
    <scope>NUCLEOTIDE SEQUENCE [LARGE SCALE GENOMIC DNA]</scope>
    <source>
        <strain evidence="2 3">CECT 8488</strain>
    </source>
</reference>
<dbReference type="RefSeq" id="WP_115936487.1">
    <property type="nucleotide sequence ID" value="NZ_QRDW01000003.1"/>
</dbReference>
<keyword evidence="2" id="KW-0808">Transferase</keyword>
<dbReference type="InterPro" id="IPR000477">
    <property type="entry name" value="RT_dom"/>
</dbReference>